<feature type="compositionally biased region" description="Basic and acidic residues" evidence="1">
    <location>
        <begin position="40"/>
        <end position="49"/>
    </location>
</feature>
<dbReference type="EMBL" id="ML170173">
    <property type="protein sequence ID" value="TDL22726.1"/>
    <property type="molecule type" value="Genomic_DNA"/>
</dbReference>
<accession>A0A4Y7Q5Z0</accession>
<reference evidence="3 4" key="1">
    <citation type="submission" date="2018-06" db="EMBL/GenBank/DDBJ databases">
        <title>A transcriptomic atlas of mushroom development highlights an independent origin of complex multicellularity.</title>
        <authorList>
            <consortium name="DOE Joint Genome Institute"/>
            <person name="Krizsan K."/>
            <person name="Almasi E."/>
            <person name="Merenyi Z."/>
            <person name="Sahu N."/>
            <person name="Viragh M."/>
            <person name="Koszo T."/>
            <person name="Mondo S."/>
            <person name="Kiss B."/>
            <person name="Balint B."/>
            <person name="Kues U."/>
            <person name="Barry K."/>
            <person name="Hegedus J.C."/>
            <person name="Henrissat B."/>
            <person name="Johnson J."/>
            <person name="Lipzen A."/>
            <person name="Ohm R."/>
            <person name="Nagy I."/>
            <person name="Pangilinan J."/>
            <person name="Yan J."/>
            <person name="Xiong Y."/>
            <person name="Grigoriev I.V."/>
            <person name="Hibbett D.S."/>
            <person name="Nagy L.G."/>
        </authorList>
    </citation>
    <scope>NUCLEOTIDE SEQUENCE [LARGE SCALE GENOMIC DNA]</scope>
    <source>
        <strain evidence="3 4">SZMC22713</strain>
    </source>
</reference>
<gene>
    <name evidence="3" type="ORF">BD410DRAFT_788016</name>
</gene>
<proteinExistence type="predicted"/>
<dbReference type="SUPFAM" id="SSF52047">
    <property type="entry name" value="RNI-like"/>
    <property type="match status" value="1"/>
</dbReference>
<evidence type="ECO:0000313" key="4">
    <source>
        <dbReference type="Proteomes" id="UP000294933"/>
    </source>
</evidence>
<dbReference type="Gene3D" id="3.80.10.10">
    <property type="entry name" value="Ribonuclease Inhibitor"/>
    <property type="match status" value="1"/>
</dbReference>
<dbReference type="AlphaFoldDB" id="A0A4Y7Q5Z0"/>
<dbReference type="InterPro" id="IPR032675">
    <property type="entry name" value="LRR_dom_sf"/>
</dbReference>
<dbReference type="OrthoDB" id="2777543at2759"/>
<dbReference type="InterPro" id="IPR036047">
    <property type="entry name" value="F-box-like_dom_sf"/>
</dbReference>
<keyword evidence="4" id="KW-1185">Reference proteome</keyword>
<evidence type="ECO:0000259" key="2">
    <source>
        <dbReference type="PROSITE" id="PS50181"/>
    </source>
</evidence>
<name>A0A4Y7Q5Z0_9AGAM</name>
<feature type="region of interest" description="Disordered" evidence="1">
    <location>
        <begin position="38"/>
        <end position="59"/>
    </location>
</feature>
<organism evidence="3 4">
    <name type="scientific">Rickenella mellea</name>
    <dbReference type="NCBI Taxonomy" id="50990"/>
    <lineage>
        <taxon>Eukaryota</taxon>
        <taxon>Fungi</taxon>
        <taxon>Dikarya</taxon>
        <taxon>Basidiomycota</taxon>
        <taxon>Agaricomycotina</taxon>
        <taxon>Agaricomycetes</taxon>
        <taxon>Hymenochaetales</taxon>
        <taxon>Rickenellaceae</taxon>
        <taxon>Rickenella</taxon>
    </lineage>
</organism>
<dbReference type="Pfam" id="PF12937">
    <property type="entry name" value="F-box-like"/>
    <property type="match status" value="1"/>
</dbReference>
<evidence type="ECO:0000313" key="3">
    <source>
        <dbReference type="EMBL" id="TDL22726.1"/>
    </source>
</evidence>
<dbReference type="Proteomes" id="UP000294933">
    <property type="component" value="Unassembled WGS sequence"/>
</dbReference>
<dbReference type="VEuPathDB" id="FungiDB:BD410DRAFT_788016"/>
<evidence type="ECO:0000256" key="1">
    <source>
        <dbReference type="SAM" id="MobiDB-lite"/>
    </source>
</evidence>
<dbReference type="PROSITE" id="PS50181">
    <property type="entry name" value="FBOX"/>
    <property type="match status" value="1"/>
</dbReference>
<feature type="domain" description="F-box" evidence="2">
    <location>
        <begin position="63"/>
        <end position="112"/>
    </location>
</feature>
<protein>
    <recommendedName>
        <fullName evidence="2">F-box domain-containing protein</fullName>
    </recommendedName>
</protein>
<dbReference type="SUPFAM" id="SSF81383">
    <property type="entry name" value="F-box domain"/>
    <property type="match status" value="1"/>
</dbReference>
<sequence>MSLARLFVTVTSTYKHSMINASQSALTQKTTRLRQYYSDRNADHNDRDSNYCIPNRSDDGTPIPPVHRLPDELLSNIILTFASGNAFWKAASFVCRRWRTVTLGTALLWTHISSSYPGDQLDGYLTRSKQAPLTAAVYLGSDNYATVSKIYEHLWRIRVLQLSLENSRQISHYEVLLAKPAPVLESLTVYNSDDEPDPQHHLDVPTTLRSLTLHRVYCHLGRGVLQNLSSLTLQGLSKRVEKSSVSQLVDILRACPNLVLLQVADCGVLLANFDSESNRVALPMLRVLDIDHIAAFTAAKLLSCLQIPRSTMIYVHCVDYSTHNPFGILPRRHGASLVHEIYHLSCFIYKRCIHVQIFLDRQVPGSRTESNLQCDIQVADIDVEQFHHVFNAMATIATTSTPDNASCSSLTIHIIWHEVSRLEIGNGPWITLLSAFPNLSKLSFITRSRSEGDIFLDSEASLAEALMTTDRVHGVCLCPRLRVLSSQNTFQTRRLNDDSFLNLVRCLRFRRDRGMTLESMELDRYSTVPSNLIPPLDPRSVRDLLTLVRNFHWDLDGTCE</sequence>
<dbReference type="InterPro" id="IPR001810">
    <property type="entry name" value="F-box_dom"/>
</dbReference>